<feature type="compositionally biased region" description="Basic residues" evidence="2">
    <location>
        <begin position="114"/>
        <end position="124"/>
    </location>
</feature>
<sequence>MGRSRDNGDRERRGSRFDDDYDARSDAQSVKSIQAEFDERVKDLFDPESSRDFDDHSGHGDPSRRNKRDDSSSRSRSRSASRRESRSRSKSRSKSRSPSRARSGAGSQFASRSVSHHSGSHHSGSRREGSPQRSETHPDRSRSRSKSRSRGGSRSSSESPGKRSHRSKRSHRHRRRGSDSDESQEPPEDEIRRREGDAQEMQDALSYAPGEDTLAARMAYEQLNNLVGMSRKIQDAVDHSKKVFEKRVKSANLKIVEKFFGAWLLARYGGVDKQKKLRRALMRMMKFRLAKTYAAWVERFGRKGEVWKMQRKAHATIRRGRMKRTVQHWRLECDRSKAEREAHFRQKFLLNEQAESFRTKRERRALRLYRRRLLGRVWQALDFNWAERMRKKAKMNKALMHMQKRKLAAGWNGWHYAVSERRRRKDLLRKALKRMANIKLARAWTKWYDVILAKKRREGLLKKALLRMKNRLMGAGWMSWLDYLLWRKKKKKIMMRWMRPKMAAGYYGWAERVAERKARRAFAKGCIMKMLKRKLAMVWNKWIEFCRIMNEERSDGYIDKVKAELDKLNGENARLRRDNERFVRLIDSGSWSRSRVDEMARAGEVLKDERSELAKLIHALRKDYAALEDAKELQAEELRALKDRLLNGNFVQRNKLMVKGGSSFNGLVRAMKTDVLETGSARRQPGALYAIDKLSMDHVSVFPDGEINVQAVKREREPMTQATPHQHSRVRLPGSSGQHSGKASSRPNSASGTRTERIRPASPSLGSAGKRRPAEPNGNKLVDALKAMSPEEVDRLEDLMRREKQAMS</sequence>
<feature type="compositionally biased region" description="Basic residues" evidence="2">
    <location>
        <begin position="162"/>
        <end position="176"/>
    </location>
</feature>
<evidence type="ECO:0000313" key="4">
    <source>
        <dbReference type="Proteomes" id="UP001190700"/>
    </source>
</evidence>
<comment type="caution">
    <text evidence="3">The sequence shown here is derived from an EMBL/GenBank/DDBJ whole genome shotgun (WGS) entry which is preliminary data.</text>
</comment>
<accession>A0AAE0H2Q6</accession>
<dbReference type="Proteomes" id="UP001190700">
    <property type="component" value="Unassembled WGS sequence"/>
</dbReference>
<evidence type="ECO:0000256" key="1">
    <source>
        <dbReference type="SAM" id="Coils"/>
    </source>
</evidence>
<feature type="compositionally biased region" description="Basic and acidic residues" evidence="2">
    <location>
        <begin position="1"/>
        <end position="25"/>
    </location>
</feature>
<gene>
    <name evidence="3" type="ORF">CYMTET_3635</name>
</gene>
<feature type="region of interest" description="Disordered" evidence="2">
    <location>
        <begin position="716"/>
        <end position="808"/>
    </location>
</feature>
<feature type="coiled-coil region" evidence="1">
    <location>
        <begin position="558"/>
        <end position="585"/>
    </location>
</feature>
<evidence type="ECO:0000256" key="2">
    <source>
        <dbReference type="SAM" id="MobiDB-lite"/>
    </source>
</evidence>
<feature type="compositionally biased region" description="Basic and acidic residues" evidence="2">
    <location>
        <begin position="125"/>
        <end position="142"/>
    </location>
</feature>
<protein>
    <submittedName>
        <fullName evidence="3">Uncharacterized protein</fullName>
    </submittedName>
</protein>
<dbReference type="EMBL" id="LGRX02000324">
    <property type="protein sequence ID" value="KAK3288910.1"/>
    <property type="molecule type" value="Genomic_DNA"/>
</dbReference>
<feature type="compositionally biased region" description="Basic residues" evidence="2">
    <location>
        <begin position="88"/>
        <end position="99"/>
    </location>
</feature>
<feature type="compositionally biased region" description="Basic and acidic residues" evidence="2">
    <location>
        <begin position="37"/>
        <end position="73"/>
    </location>
</feature>
<feature type="compositionally biased region" description="Basic and acidic residues" evidence="2">
    <location>
        <begin position="792"/>
        <end position="808"/>
    </location>
</feature>
<organism evidence="3 4">
    <name type="scientific">Cymbomonas tetramitiformis</name>
    <dbReference type="NCBI Taxonomy" id="36881"/>
    <lineage>
        <taxon>Eukaryota</taxon>
        <taxon>Viridiplantae</taxon>
        <taxon>Chlorophyta</taxon>
        <taxon>Pyramimonadophyceae</taxon>
        <taxon>Pyramimonadales</taxon>
        <taxon>Pyramimonadaceae</taxon>
        <taxon>Cymbomonas</taxon>
    </lineage>
</organism>
<keyword evidence="1" id="KW-0175">Coiled coil</keyword>
<keyword evidence="4" id="KW-1185">Reference proteome</keyword>
<name>A0AAE0H2Q6_9CHLO</name>
<proteinExistence type="predicted"/>
<feature type="compositionally biased region" description="Polar residues" evidence="2">
    <location>
        <begin position="735"/>
        <end position="753"/>
    </location>
</feature>
<reference evidence="3 4" key="1">
    <citation type="journal article" date="2015" name="Genome Biol. Evol.">
        <title>Comparative Genomics of a Bacterivorous Green Alga Reveals Evolutionary Causalities and Consequences of Phago-Mixotrophic Mode of Nutrition.</title>
        <authorList>
            <person name="Burns J.A."/>
            <person name="Paasch A."/>
            <person name="Narechania A."/>
            <person name="Kim E."/>
        </authorList>
    </citation>
    <scope>NUCLEOTIDE SEQUENCE [LARGE SCALE GENOMIC DNA]</scope>
    <source>
        <strain evidence="3 4">PLY_AMNH</strain>
    </source>
</reference>
<feature type="region of interest" description="Disordered" evidence="2">
    <location>
        <begin position="1"/>
        <end position="201"/>
    </location>
</feature>
<feature type="coiled-coil region" evidence="1">
    <location>
        <begin position="610"/>
        <end position="644"/>
    </location>
</feature>
<dbReference type="AlphaFoldDB" id="A0AAE0H2Q6"/>
<evidence type="ECO:0000313" key="3">
    <source>
        <dbReference type="EMBL" id="KAK3288910.1"/>
    </source>
</evidence>